<dbReference type="InterPro" id="IPR006094">
    <property type="entry name" value="Oxid_FAD_bind_N"/>
</dbReference>
<dbReference type="PANTHER" id="PTHR11748:SF103">
    <property type="entry name" value="GLYCOLATE OXIDASE SUBUNIT GLCE"/>
    <property type="match status" value="1"/>
</dbReference>
<dbReference type="InterPro" id="IPR016164">
    <property type="entry name" value="FAD-linked_Oxase-like_C"/>
</dbReference>
<dbReference type="GO" id="GO:0003824">
    <property type="term" value="F:catalytic activity"/>
    <property type="evidence" value="ECO:0007669"/>
    <property type="project" value="InterPro"/>
</dbReference>
<dbReference type="InterPro" id="IPR016169">
    <property type="entry name" value="FAD-bd_PCMH_sub2"/>
</dbReference>
<evidence type="ECO:0000259" key="3">
    <source>
        <dbReference type="PROSITE" id="PS51387"/>
    </source>
</evidence>
<evidence type="ECO:0000313" key="5">
    <source>
        <dbReference type="Proteomes" id="UP001218362"/>
    </source>
</evidence>
<evidence type="ECO:0000256" key="2">
    <source>
        <dbReference type="ARBA" id="ARBA00022827"/>
    </source>
</evidence>
<dbReference type="KEGG" id="acob:P0Y56_14885"/>
<gene>
    <name evidence="4" type="ORF">P0Y56_14885</name>
</gene>
<keyword evidence="2" id="KW-0274">FAD</keyword>
<dbReference type="InterPro" id="IPR036318">
    <property type="entry name" value="FAD-bd_PCMH-like_sf"/>
</dbReference>
<dbReference type="EMBL" id="CP119316">
    <property type="protein sequence ID" value="WEK46280.1"/>
    <property type="molecule type" value="Genomic_DNA"/>
</dbReference>
<keyword evidence="1" id="KW-0285">Flavoprotein</keyword>
<dbReference type="Pfam" id="PF01565">
    <property type="entry name" value="FAD_binding_4"/>
    <property type="match status" value="1"/>
</dbReference>
<dbReference type="InterPro" id="IPR016166">
    <property type="entry name" value="FAD-bd_PCMH"/>
</dbReference>
<dbReference type="AlphaFoldDB" id="A0AAJ5X5B3"/>
<dbReference type="Proteomes" id="UP001218362">
    <property type="component" value="Chromosome"/>
</dbReference>
<dbReference type="Gene3D" id="3.30.465.10">
    <property type="match status" value="1"/>
</dbReference>
<feature type="domain" description="FAD-binding PCMH-type" evidence="3">
    <location>
        <begin position="1"/>
        <end position="182"/>
    </location>
</feature>
<dbReference type="SUPFAM" id="SSF56176">
    <property type="entry name" value="FAD-binding/transporter-associated domain-like"/>
    <property type="match status" value="1"/>
</dbReference>
<evidence type="ECO:0000313" key="4">
    <source>
        <dbReference type="EMBL" id="WEK46280.1"/>
    </source>
</evidence>
<dbReference type="PANTHER" id="PTHR11748">
    <property type="entry name" value="D-LACTATE DEHYDROGENASE"/>
    <property type="match status" value="1"/>
</dbReference>
<evidence type="ECO:0000256" key="1">
    <source>
        <dbReference type="ARBA" id="ARBA00022630"/>
    </source>
</evidence>
<dbReference type="SUPFAM" id="SSF55103">
    <property type="entry name" value="FAD-linked oxidases, C-terminal domain"/>
    <property type="match status" value="1"/>
</dbReference>
<dbReference type="PROSITE" id="PS51387">
    <property type="entry name" value="FAD_PCMH"/>
    <property type="match status" value="1"/>
</dbReference>
<dbReference type="GO" id="GO:0071949">
    <property type="term" value="F:FAD binding"/>
    <property type="evidence" value="ECO:0007669"/>
    <property type="project" value="InterPro"/>
</dbReference>
<sequence>MVIAGVPSCEDDVADAVADAVRDGIKLSVVGGGSKSGIGRQTAARELPMAGLAGVIQYEPSELVLTARPGTPLAELVLLLAENSQYFAFDPFDHGPMFGQLAGSSTIGGIVAGGVSGSGRISAGAARDHLLGFRAVSGRAEIFAAGGKVVKNVTGFDLSKLATQSWGRLFALTELTLKVMPRPPERITLILPGLGDRDAIRAMSVAMGSQAEVAAAAHYPAAARNGESATIFRIQGFGPSVAARRRMLEHLLADFGPLRISSDREAAAMWECLSTLAPLERAKPLWRISVRPRRAAEVTADFEDRDAAWLFDWAGGLVWLATDADPAFVRAAAARRGGHAALLRADRAIKNETAIFHPPAAGIAALEGRIREAFDPSRVFQTGRF</sequence>
<name>A0AAJ5X5B3_9SPHN</name>
<reference evidence="4" key="1">
    <citation type="submission" date="2023-03" db="EMBL/GenBank/DDBJ databases">
        <title>Andean soil-derived lignocellulolytic bacterial consortium as a source of novel taxa and putative plastic-active enzymes.</title>
        <authorList>
            <person name="Diaz-Garcia L."/>
            <person name="Chuvochina M."/>
            <person name="Feuerriegel G."/>
            <person name="Bunk B."/>
            <person name="Sproer C."/>
            <person name="Streit W.R."/>
            <person name="Rodriguez L.M."/>
            <person name="Overmann J."/>
            <person name="Jimenez D.J."/>
        </authorList>
    </citation>
    <scope>NUCLEOTIDE SEQUENCE</scope>
    <source>
        <strain evidence="4">MAG 26</strain>
    </source>
</reference>
<protein>
    <submittedName>
        <fullName evidence="4">FAD-binding protein</fullName>
    </submittedName>
</protein>
<proteinExistence type="predicted"/>
<accession>A0AAJ5X5B3</accession>
<organism evidence="4 5">
    <name type="scientific">Candidatus Andeanibacterium colombiense</name>
    <dbReference type="NCBI Taxonomy" id="3121345"/>
    <lineage>
        <taxon>Bacteria</taxon>
        <taxon>Pseudomonadati</taxon>
        <taxon>Pseudomonadota</taxon>
        <taxon>Alphaproteobacteria</taxon>
        <taxon>Sphingomonadales</taxon>
        <taxon>Sphingomonadaceae</taxon>
        <taxon>Candidatus Andeanibacterium</taxon>
    </lineage>
</organism>